<protein>
    <recommendedName>
        <fullName evidence="14">Rac GTPase-activating protein 1-like</fullName>
    </recommendedName>
</protein>
<dbReference type="PROSITE" id="PS50081">
    <property type="entry name" value="ZF_DAG_PE_2"/>
    <property type="match status" value="1"/>
</dbReference>
<dbReference type="FunFam" id="3.30.60.20:FF:000033">
    <property type="entry name" value="Rac GTPase-activating protein 1"/>
    <property type="match status" value="1"/>
</dbReference>
<dbReference type="SUPFAM" id="SSF57889">
    <property type="entry name" value="Cysteine-rich domain"/>
    <property type="match status" value="1"/>
</dbReference>
<dbReference type="Gene3D" id="3.30.60.20">
    <property type="match status" value="1"/>
</dbReference>
<feature type="domain" description="Rho-GAP" evidence="11">
    <location>
        <begin position="347"/>
        <end position="553"/>
    </location>
</feature>
<evidence type="ECO:0000256" key="7">
    <source>
        <dbReference type="ARBA" id="ARBA00022871"/>
    </source>
</evidence>
<evidence type="ECO:0000313" key="13">
    <source>
        <dbReference type="Proteomes" id="UP001519460"/>
    </source>
</evidence>
<evidence type="ECO:0000256" key="5">
    <source>
        <dbReference type="ARBA" id="ARBA00022782"/>
    </source>
</evidence>
<feature type="non-terminal residue" evidence="12">
    <location>
        <position position="611"/>
    </location>
</feature>
<dbReference type="GO" id="GO:0008270">
    <property type="term" value="F:zinc ion binding"/>
    <property type="evidence" value="ECO:0007669"/>
    <property type="project" value="UniProtKB-KW"/>
</dbReference>
<keyword evidence="13" id="KW-1185">Reference proteome</keyword>
<dbReference type="SMART" id="SM00324">
    <property type="entry name" value="RhoGAP"/>
    <property type="match status" value="1"/>
</dbReference>
<keyword evidence="6" id="KW-0862">Zinc</keyword>
<dbReference type="InterPro" id="IPR000198">
    <property type="entry name" value="RhoGAP_dom"/>
</dbReference>
<reference evidence="12 13" key="1">
    <citation type="journal article" date="2023" name="Sci. Data">
        <title>Genome assembly of the Korean intertidal mud-creeper Batillaria attramentaria.</title>
        <authorList>
            <person name="Patra A.K."/>
            <person name="Ho P.T."/>
            <person name="Jun S."/>
            <person name="Lee S.J."/>
            <person name="Kim Y."/>
            <person name="Won Y.J."/>
        </authorList>
    </citation>
    <scope>NUCLEOTIDE SEQUENCE [LARGE SCALE GENOMIC DNA]</scope>
    <source>
        <strain evidence="12">Wonlab-2016</strain>
    </source>
</reference>
<dbReference type="PROSITE" id="PS50238">
    <property type="entry name" value="RHOGAP"/>
    <property type="match status" value="1"/>
</dbReference>
<sequence>MEGKLSLVATFDDLMRCASVLNTGCEAEFRSFVLNQEDNRRRWLAAEQKYESVEDQIKRLQSENAKLETQVKHARNQVQYELSRRNEAEQERANLERQVDVIRDLLTDKNSKSYLHEADRERLHTLYNSYARTSHAGEKSPGNYDKTEDDLEASRLRSGRKWKRPSAPPMEDYLDERNGNTPPKRHKEDLDNSIVTTTTITVDGAGKPVSAMTEVTVPKLNKSFSEPALDKVDRGRADGPDSDEEVWVQGDTNNNSSRRKKGILKKTPETPGLRKVSSAGRGLNRVHVFISRTVIKPTTCVPCGKNIRFGKVAMKCKDCRASCHPECKEKLPLPCIPSAPSTPGTARPMEGILSDFAPVQRPMIPRLVVNCANEIERRGLSEVGIYRVPGSDRECKDLKEKFLKGKSPNLSNIMDVHTVCGCMKDFLRNLKEPLVTYALWPEFVRAAGTFTLWPEFVRAAEHNCPQTSYDILCEAINSLPTANRDTLAFLAQHLQKVAASPQCKMPITNLAKVFGPTVIGYSCPEPEPMQMINETRKQAMVMEKLLELPADFWCQILDVDEVSLYPADTPCTPDSPARTVLRSRLGPVLTPGTYEKLQKNSMLGERTANTP</sequence>
<dbReference type="InterPro" id="IPR027417">
    <property type="entry name" value="P-loop_NTPase"/>
</dbReference>
<organism evidence="12 13">
    <name type="scientific">Batillaria attramentaria</name>
    <dbReference type="NCBI Taxonomy" id="370345"/>
    <lineage>
        <taxon>Eukaryota</taxon>
        <taxon>Metazoa</taxon>
        <taxon>Spiralia</taxon>
        <taxon>Lophotrochozoa</taxon>
        <taxon>Mollusca</taxon>
        <taxon>Gastropoda</taxon>
        <taxon>Caenogastropoda</taxon>
        <taxon>Sorbeoconcha</taxon>
        <taxon>Cerithioidea</taxon>
        <taxon>Batillariidae</taxon>
        <taxon>Batillaria</taxon>
    </lineage>
</organism>
<name>A0ABD0KA65_9CAEN</name>
<feature type="compositionally biased region" description="Basic and acidic residues" evidence="9">
    <location>
        <begin position="228"/>
        <end position="239"/>
    </location>
</feature>
<dbReference type="Pfam" id="PF00130">
    <property type="entry name" value="C1_1"/>
    <property type="match status" value="1"/>
</dbReference>
<evidence type="ECO:0000256" key="9">
    <source>
        <dbReference type="SAM" id="MobiDB-lite"/>
    </source>
</evidence>
<dbReference type="Gene3D" id="3.40.50.300">
    <property type="entry name" value="P-loop containing nucleotide triphosphate hydrolases"/>
    <property type="match status" value="1"/>
</dbReference>
<evidence type="ECO:0000256" key="6">
    <source>
        <dbReference type="ARBA" id="ARBA00022833"/>
    </source>
</evidence>
<dbReference type="Gene3D" id="1.10.555.10">
    <property type="entry name" value="Rho GTPase activation protein"/>
    <property type="match status" value="1"/>
</dbReference>
<keyword evidence="8" id="KW-0175">Coiled coil</keyword>
<feature type="region of interest" description="Disordered" evidence="9">
    <location>
        <begin position="132"/>
        <end position="188"/>
    </location>
</feature>
<keyword evidence="7" id="KW-0744">Spermatogenesis</keyword>
<dbReference type="Proteomes" id="UP001519460">
    <property type="component" value="Unassembled WGS sequence"/>
</dbReference>
<gene>
    <name evidence="12" type="ORF">BaRGS_00024849</name>
</gene>
<dbReference type="AlphaFoldDB" id="A0ABD0KA65"/>
<evidence type="ECO:0000256" key="2">
    <source>
        <dbReference type="ARBA" id="ARBA00022473"/>
    </source>
</evidence>
<evidence type="ECO:0000256" key="4">
    <source>
        <dbReference type="ARBA" id="ARBA00022771"/>
    </source>
</evidence>
<dbReference type="GO" id="GO:0005096">
    <property type="term" value="F:GTPase activator activity"/>
    <property type="evidence" value="ECO:0007669"/>
    <property type="project" value="UniProtKB-KW"/>
</dbReference>
<evidence type="ECO:0000256" key="3">
    <source>
        <dbReference type="ARBA" id="ARBA00022723"/>
    </source>
</evidence>
<evidence type="ECO:0008006" key="14">
    <source>
        <dbReference type="Google" id="ProtNLM"/>
    </source>
</evidence>
<keyword evidence="1" id="KW-0343">GTPase activation</keyword>
<keyword evidence="2" id="KW-0217">Developmental protein</keyword>
<proteinExistence type="predicted"/>
<dbReference type="CDD" id="cd20821">
    <property type="entry name" value="C1_MgcRacGAP"/>
    <property type="match status" value="1"/>
</dbReference>
<dbReference type="InterPro" id="IPR008936">
    <property type="entry name" value="Rho_GTPase_activation_prot"/>
</dbReference>
<feature type="region of interest" description="Disordered" evidence="9">
    <location>
        <begin position="226"/>
        <end position="262"/>
    </location>
</feature>
<dbReference type="GO" id="GO:0007283">
    <property type="term" value="P:spermatogenesis"/>
    <property type="evidence" value="ECO:0007669"/>
    <property type="project" value="UniProtKB-KW"/>
</dbReference>
<dbReference type="PANTHER" id="PTHR46199">
    <property type="entry name" value="RAC GTPASE-ACTIVATING PROTEIN 1"/>
    <property type="match status" value="1"/>
</dbReference>
<feature type="domain" description="Phorbol-ester/DAG-type" evidence="10">
    <location>
        <begin position="286"/>
        <end position="335"/>
    </location>
</feature>
<dbReference type="Pfam" id="PF00620">
    <property type="entry name" value="RhoGAP"/>
    <property type="match status" value="1"/>
</dbReference>
<evidence type="ECO:0000256" key="1">
    <source>
        <dbReference type="ARBA" id="ARBA00022468"/>
    </source>
</evidence>
<dbReference type="EMBL" id="JACVVK020000218">
    <property type="protein sequence ID" value="KAK7483965.1"/>
    <property type="molecule type" value="Genomic_DNA"/>
</dbReference>
<evidence type="ECO:0000259" key="10">
    <source>
        <dbReference type="PROSITE" id="PS50081"/>
    </source>
</evidence>
<feature type="coiled-coil region" evidence="8">
    <location>
        <begin position="43"/>
        <end position="105"/>
    </location>
</feature>
<dbReference type="CDD" id="cd04382">
    <property type="entry name" value="RhoGAP_MgcRacGAP"/>
    <property type="match status" value="1"/>
</dbReference>
<comment type="caution">
    <text evidence="12">The sequence shown here is derived from an EMBL/GenBank/DDBJ whole genome shotgun (WGS) entry which is preliminary data.</text>
</comment>
<evidence type="ECO:0000313" key="12">
    <source>
        <dbReference type="EMBL" id="KAK7483965.1"/>
    </source>
</evidence>
<evidence type="ECO:0000256" key="8">
    <source>
        <dbReference type="SAM" id="Coils"/>
    </source>
</evidence>
<dbReference type="PROSITE" id="PS00479">
    <property type="entry name" value="ZF_DAG_PE_1"/>
    <property type="match status" value="1"/>
</dbReference>
<keyword evidence="4" id="KW-0863">Zinc-finger</keyword>
<dbReference type="SUPFAM" id="SSF48350">
    <property type="entry name" value="GTPase activation domain, GAP"/>
    <property type="match status" value="1"/>
</dbReference>
<keyword evidence="5" id="KW-0221">Differentiation</keyword>
<accession>A0ABD0KA65</accession>
<dbReference type="InterPro" id="IPR046349">
    <property type="entry name" value="C1-like_sf"/>
</dbReference>
<keyword evidence="3" id="KW-0479">Metal-binding</keyword>
<dbReference type="PANTHER" id="PTHR46199:SF3">
    <property type="entry name" value="RAC GTPASE-ACTIVATING PROTEIN 1"/>
    <property type="match status" value="1"/>
</dbReference>
<dbReference type="SMART" id="SM00109">
    <property type="entry name" value="C1"/>
    <property type="match status" value="1"/>
</dbReference>
<dbReference type="InterPro" id="IPR002219">
    <property type="entry name" value="PKC_DAG/PE"/>
</dbReference>
<dbReference type="GO" id="GO:0030154">
    <property type="term" value="P:cell differentiation"/>
    <property type="evidence" value="ECO:0007669"/>
    <property type="project" value="UniProtKB-KW"/>
</dbReference>
<evidence type="ECO:0000259" key="11">
    <source>
        <dbReference type="PROSITE" id="PS50238"/>
    </source>
</evidence>